<dbReference type="PANTHER" id="PTHR46558:SF11">
    <property type="entry name" value="HTH-TYPE TRANSCRIPTIONAL REGULATOR XRE"/>
    <property type="match status" value="1"/>
</dbReference>
<evidence type="ECO:0000259" key="2">
    <source>
        <dbReference type="PROSITE" id="PS50943"/>
    </source>
</evidence>
<keyword evidence="1" id="KW-0238">DNA-binding</keyword>
<dbReference type="SUPFAM" id="SSF47413">
    <property type="entry name" value="lambda repressor-like DNA-binding domains"/>
    <property type="match status" value="1"/>
</dbReference>
<dbReference type="InterPro" id="IPR010982">
    <property type="entry name" value="Lambda_DNA-bd_dom_sf"/>
</dbReference>
<evidence type="ECO:0000313" key="4">
    <source>
        <dbReference type="Proteomes" id="UP000824071"/>
    </source>
</evidence>
<dbReference type="EMBL" id="DVMW01000016">
    <property type="protein sequence ID" value="HIU35322.1"/>
    <property type="molecule type" value="Genomic_DNA"/>
</dbReference>
<dbReference type="Gene3D" id="1.10.260.40">
    <property type="entry name" value="lambda repressor-like DNA-binding domains"/>
    <property type="match status" value="1"/>
</dbReference>
<dbReference type="InterPro" id="IPR001387">
    <property type="entry name" value="Cro/C1-type_HTH"/>
</dbReference>
<dbReference type="PANTHER" id="PTHR46558">
    <property type="entry name" value="TRACRIPTIONAL REGULATORY PROTEIN-RELATED-RELATED"/>
    <property type="match status" value="1"/>
</dbReference>
<organism evidence="3 4">
    <name type="scientific">Candidatus Fimenecus excrementigallinarum</name>
    <dbReference type="NCBI Taxonomy" id="2840816"/>
    <lineage>
        <taxon>Bacteria</taxon>
        <taxon>Bacillati</taxon>
        <taxon>Bacillota</taxon>
        <taxon>Clostridia</taxon>
        <taxon>Candidatus Fimenecus</taxon>
    </lineage>
</organism>
<dbReference type="Pfam" id="PF01381">
    <property type="entry name" value="HTH_3"/>
    <property type="match status" value="1"/>
</dbReference>
<dbReference type="CDD" id="cd00093">
    <property type="entry name" value="HTH_XRE"/>
    <property type="match status" value="1"/>
</dbReference>
<evidence type="ECO:0000313" key="3">
    <source>
        <dbReference type="EMBL" id="HIU35322.1"/>
    </source>
</evidence>
<sequence>MRGLREIRKARGLNQQKVALDLHISREALSQYENGRREPGQAMLKRMSEYFDVSIHYLITGEEFRKKHPEPRDR</sequence>
<dbReference type="Proteomes" id="UP000824071">
    <property type="component" value="Unassembled WGS sequence"/>
</dbReference>
<feature type="domain" description="HTH cro/C1-type" evidence="2">
    <location>
        <begin position="4"/>
        <end position="58"/>
    </location>
</feature>
<comment type="caution">
    <text evidence="3">The sequence shown here is derived from an EMBL/GenBank/DDBJ whole genome shotgun (WGS) entry which is preliminary data.</text>
</comment>
<proteinExistence type="predicted"/>
<reference evidence="3" key="2">
    <citation type="journal article" date="2021" name="PeerJ">
        <title>Extensive microbial diversity within the chicken gut microbiome revealed by metagenomics and culture.</title>
        <authorList>
            <person name="Gilroy R."/>
            <person name="Ravi A."/>
            <person name="Getino M."/>
            <person name="Pursley I."/>
            <person name="Horton D.L."/>
            <person name="Alikhan N.F."/>
            <person name="Baker D."/>
            <person name="Gharbi K."/>
            <person name="Hall N."/>
            <person name="Watson M."/>
            <person name="Adriaenssens E.M."/>
            <person name="Foster-Nyarko E."/>
            <person name="Jarju S."/>
            <person name="Secka A."/>
            <person name="Antonio M."/>
            <person name="Oren A."/>
            <person name="Chaudhuri R.R."/>
            <person name="La Ragione R."/>
            <person name="Hildebrand F."/>
            <person name="Pallen M.J."/>
        </authorList>
    </citation>
    <scope>NUCLEOTIDE SEQUENCE</scope>
    <source>
        <strain evidence="3">ChiGjej1B1-19959</strain>
    </source>
</reference>
<dbReference type="AlphaFoldDB" id="A0A9D1LE42"/>
<accession>A0A9D1LE42</accession>
<gene>
    <name evidence="3" type="ORF">IAC53_01770</name>
</gene>
<dbReference type="GO" id="GO:0003677">
    <property type="term" value="F:DNA binding"/>
    <property type="evidence" value="ECO:0007669"/>
    <property type="project" value="UniProtKB-KW"/>
</dbReference>
<reference evidence="3" key="1">
    <citation type="submission" date="2020-10" db="EMBL/GenBank/DDBJ databases">
        <authorList>
            <person name="Gilroy R."/>
        </authorList>
    </citation>
    <scope>NUCLEOTIDE SEQUENCE</scope>
    <source>
        <strain evidence="3">ChiGjej1B1-19959</strain>
    </source>
</reference>
<dbReference type="PROSITE" id="PS50943">
    <property type="entry name" value="HTH_CROC1"/>
    <property type="match status" value="1"/>
</dbReference>
<name>A0A9D1LE42_9FIRM</name>
<dbReference type="SMART" id="SM00530">
    <property type="entry name" value="HTH_XRE"/>
    <property type="match status" value="1"/>
</dbReference>
<evidence type="ECO:0000256" key="1">
    <source>
        <dbReference type="ARBA" id="ARBA00023125"/>
    </source>
</evidence>
<protein>
    <submittedName>
        <fullName evidence="3">Helix-turn-helix transcriptional regulator</fullName>
    </submittedName>
</protein>